<reference evidence="6 7" key="1">
    <citation type="submission" date="2019-11" db="EMBL/GenBank/DDBJ databases">
        <title>Comparative genomics of hydrocarbon-degrading Desulfosarcina strains.</title>
        <authorList>
            <person name="Watanabe M."/>
            <person name="Kojima H."/>
            <person name="Fukui M."/>
        </authorList>
    </citation>
    <scope>NUCLEOTIDE SEQUENCE [LARGE SCALE GENOMIC DNA]</scope>
    <source>
        <strain evidence="6 7">PP31</strain>
    </source>
</reference>
<protein>
    <recommendedName>
        <fullName evidence="5">HTH tetR-type domain-containing protein</fullName>
    </recommendedName>
</protein>
<dbReference type="Pfam" id="PF00440">
    <property type="entry name" value="TetR_N"/>
    <property type="match status" value="1"/>
</dbReference>
<evidence type="ECO:0000256" key="3">
    <source>
        <dbReference type="ARBA" id="ARBA00023163"/>
    </source>
</evidence>
<dbReference type="Gene3D" id="1.10.357.10">
    <property type="entry name" value="Tetracycline Repressor, domain 2"/>
    <property type="match status" value="1"/>
</dbReference>
<dbReference type="FunFam" id="1.10.10.60:FF:000141">
    <property type="entry name" value="TetR family transcriptional regulator"/>
    <property type="match status" value="1"/>
</dbReference>
<organism evidence="6 7">
    <name type="scientific">Desulfosarcina widdelii</name>
    <dbReference type="NCBI Taxonomy" id="947919"/>
    <lineage>
        <taxon>Bacteria</taxon>
        <taxon>Pseudomonadati</taxon>
        <taxon>Thermodesulfobacteriota</taxon>
        <taxon>Desulfobacteria</taxon>
        <taxon>Desulfobacterales</taxon>
        <taxon>Desulfosarcinaceae</taxon>
        <taxon>Desulfosarcina</taxon>
    </lineage>
</organism>
<gene>
    <name evidence="6" type="ORF">DSCW_05280</name>
</gene>
<dbReference type="PANTHER" id="PTHR30055">
    <property type="entry name" value="HTH-TYPE TRANSCRIPTIONAL REGULATOR RUTR"/>
    <property type="match status" value="1"/>
</dbReference>
<proteinExistence type="predicted"/>
<evidence type="ECO:0000313" key="6">
    <source>
        <dbReference type="EMBL" id="BBO73111.1"/>
    </source>
</evidence>
<sequence>MGILERRRRDKDRRRQQILIAARRVFIEKGYGCTTMESIAREAELSSGTLYLYFKSKEELYASLSVRILQYLLIRMEHITEEGNKSAEKRLENLKDALLDTYDFDPLMLINMFKLQSSETLQHISYELLAEITDLARKILGKITEVLTYSLNEAAFADYTPIALADILWGLFSGVILREEINKVINATEDLVCDRFELAFDIFIRGLQTSKS</sequence>
<keyword evidence="7" id="KW-1185">Reference proteome</keyword>
<dbReference type="AlphaFoldDB" id="A0A5K7Z0X1"/>
<dbReference type="OrthoDB" id="5419598at2"/>
<dbReference type="Proteomes" id="UP000427769">
    <property type="component" value="Chromosome"/>
</dbReference>
<dbReference type="InterPro" id="IPR009057">
    <property type="entry name" value="Homeodomain-like_sf"/>
</dbReference>
<dbReference type="PRINTS" id="PR00455">
    <property type="entry name" value="HTHTETR"/>
</dbReference>
<dbReference type="SUPFAM" id="SSF46689">
    <property type="entry name" value="Homeodomain-like"/>
    <property type="match status" value="1"/>
</dbReference>
<dbReference type="GO" id="GO:0003700">
    <property type="term" value="F:DNA-binding transcription factor activity"/>
    <property type="evidence" value="ECO:0007669"/>
    <property type="project" value="TreeGrafter"/>
</dbReference>
<accession>A0A5K7Z0X1</accession>
<dbReference type="KEGG" id="dwd:DSCW_05280"/>
<name>A0A5K7Z0X1_9BACT</name>
<evidence type="ECO:0000259" key="5">
    <source>
        <dbReference type="PROSITE" id="PS50977"/>
    </source>
</evidence>
<keyword evidence="3" id="KW-0804">Transcription</keyword>
<keyword evidence="1" id="KW-0805">Transcription regulation</keyword>
<dbReference type="PANTHER" id="PTHR30055:SF234">
    <property type="entry name" value="HTH-TYPE TRANSCRIPTIONAL REGULATOR BETI"/>
    <property type="match status" value="1"/>
</dbReference>
<evidence type="ECO:0000256" key="1">
    <source>
        <dbReference type="ARBA" id="ARBA00023015"/>
    </source>
</evidence>
<feature type="domain" description="HTH tetR-type" evidence="5">
    <location>
        <begin position="12"/>
        <end position="72"/>
    </location>
</feature>
<dbReference type="PROSITE" id="PS50977">
    <property type="entry name" value="HTH_TETR_2"/>
    <property type="match status" value="1"/>
</dbReference>
<dbReference type="InterPro" id="IPR001647">
    <property type="entry name" value="HTH_TetR"/>
</dbReference>
<dbReference type="InterPro" id="IPR050109">
    <property type="entry name" value="HTH-type_TetR-like_transc_reg"/>
</dbReference>
<dbReference type="RefSeq" id="WP_155302244.1">
    <property type="nucleotide sequence ID" value="NZ_AP021875.1"/>
</dbReference>
<feature type="DNA-binding region" description="H-T-H motif" evidence="4">
    <location>
        <begin position="35"/>
        <end position="54"/>
    </location>
</feature>
<keyword evidence="2 4" id="KW-0238">DNA-binding</keyword>
<evidence type="ECO:0000256" key="2">
    <source>
        <dbReference type="ARBA" id="ARBA00023125"/>
    </source>
</evidence>
<evidence type="ECO:0000313" key="7">
    <source>
        <dbReference type="Proteomes" id="UP000427769"/>
    </source>
</evidence>
<dbReference type="PROSITE" id="PS01081">
    <property type="entry name" value="HTH_TETR_1"/>
    <property type="match status" value="1"/>
</dbReference>
<evidence type="ECO:0000256" key="4">
    <source>
        <dbReference type="PROSITE-ProRule" id="PRU00335"/>
    </source>
</evidence>
<dbReference type="InterPro" id="IPR023772">
    <property type="entry name" value="DNA-bd_HTH_TetR-type_CS"/>
</dbReference>
<dbReference type="GO" id="GO:0000976">
    <property type="term" value="F:transcription cis-regulatory region binding"/>
    <property type="evidence" value="ECO:0007669"/>
    <property type="project" value="TreeGrafter"/>
</dbReference>
<dbReference type="EMBL" id="AP021875">
    <property type="protein sequence ID" value="BBO73111.1"/>
    <property type="molecule type" value="Genomic_DNA"/>
</dbReference>